<name>A0ABP7ESA0_9ACTN</name>
<sequence length="426" mass="47871">MLLSTPPFAPVAFRDADLLDSAYYASGDPHALWAHLREHRPAYRCDPGDGREPFWVLTRYDDVHRVLRDHAAFSSRRGTMLCIVDLSMPDIASDDMMPDTDPPRHRQLREPLNRALTPRAVAGQEDSIRAQVRRLLQPALAGPVFDVAQAALMFPMAFTGTLMGLPSEHWPRMAELTTTTVAYDDPDYSTGSPTDTVRQAHHELFDFFRTEVLRRSRTDPGTDLIGILRSMDLDENPLTERQLMLNCYALLLGANVTTPHAVCTMVSMMGQHPEQFARVRDNPELRERCVQEVLRWASPASHFMRYAVRDVTLHGQLIRAGEPVSVWLGSANRDERVFTDPYRFNVTRHPNRHVAFGVGPHYCIGAGLATLALRVLLDELLDLVESVEPAGEVAHLASNFVAGYKRMPVRLLPRPGRRPDSAEAGR</sequence>
<accession>A0ABP7ESA0</accession>
<dbReference type="Gene3D" id="1.10.630.10">
    <property type="entry name" value="Cytochrome P450"/>
    <property type="match status" value="1"/>
</dbReference>
<dbReference type="PRINTS" id="PR00359">
    <property type="entry name" value="BP450"/>
</dbReference>
<evidence type="ECO:0000256" key="2">
    <source>
        <dbReference type="RuleBase" id="RU000461"/>
    </source>
</evidence>
<dbReference type="InterPro" id="IPR017972">
    <property type="entry name" value="Cyt_P450_CS"/>
</dbReference>
<dbReference type="InterPro" id="IPR001128">
    <property type="entry name" value="Cyt_P450"/>
</dbReference>
<evidence type="ECO:0000313" key="4">
    <source>
        <dbReference type="Proteomes" id="UP001499884"/>
    </source>
</evidence>
<evidence type="ECO:0000313" key="3">
    <source>
        <dbReference type="EMBL" id="GAA3723845.1"/>
    </source>
</evidence>
<proteinExistence type="inferred from homology"/>
<dbReference type="PANTHER" id="PTHR46696">
    <property type="entry name" value="P450, PUTATIVE (EUROFUNG)-RELATED"/>
    <property type="match status" value="1"/>
</dbReference>
<reference evidence="4" key="1">
    <citation type="journal article" date="2019" name="Int. J. Syst. Evol. Microbiol.">
        <title>The Global Catalogue of Microorganisms (GCM) 10K type strain sequencing project: providing services to taxonomists for standard genome sequencing and annotation.</title>
        <authorList>
            <consortium name="The Broad Institute Genomics Platform"/>
            <consortium name="The Broad Institute Genome Sequencing Center for Infectious Disease"/>
            <person name="Wu L."/>
            <person name="Ma J."/>
        </authorList>
    </citation>
    <scope>NUCLEOTIDE SEQUENCE [LARGE SCALE GENOMIC DNA]</scope>
    <source>
        <strain evidence="4">JCM 30846</strain>
    </source>
</reference>
<keyword evidence="2" id="KW-0349">Heme</keyword>
<keyword evidence="2" id="KW-0479">Metal-binding</keyword>
<comment type="caution">
    <text evidence="3">The sequence shown here is derived from an EMBL/GenBank/DDBJ whole genome shotgun (WGS) entry which is preliminary data.</text>
</comment>
<keyword evidence="2" id="KW-0560">Oxidoreductase</keyword>
<keyword evidence="2" id="KW-0503">Monooxygenase</keyword>
<dbReference type="InterPro" id="IPR036396">
    <property type="entry name" value="Cyt_P450_sf"/>
</dbReference>
<evidence type="ECO:0000256" key="1">
    <source>
        <dbReference type="ARBA" id="ARBA00010617"/>
    </source>
</evidence>
<dbReference type="PANTHER" id="PTHR46696:SF4">
    <property type="entry name" value="BIOTIN BIOSYNTHESIS CYTOCHROME P450"/>
    <property type="match status" value="1"/>
</dbReference>
<organism evidence="3 4">
    <name type="scientific">Streptomyces tremellae</name>
    <dbReference type="NCBI Taxonomy" id="1124239"/>
    <lineage>
        <taxon>Bacteria</taxon>
        <taxon>Bacillati</taxon>
        <taxon>Actinomycetota</taxon>
        <taxon>Actinomycetes</taxon>
        <taxon>Kitasatosporales</taxon>
        <taxon>Streptomycetaceae</taxon>
        <taxon>Streptomyces</taxon>
    </lineage>
</organism>
<dbReference type="InterPro" id="IPR002397">
    <property type="entry name" value="Cyt_P450_B"/>
</dbReference>
<dbReference type="CDD" id="cd11033">
    <property type="entry name" value="CYP142-like"/>
    <property type="match status" value="1"/>
</dbReference>
<dbReference type="PROSITE" id="PS00086">
    <property type="entry name" value="CYTOCHROME_P450"/>
    <property type="match status" value="1"/>
</dbReference>
<keyword evidence="2" id="KW-0408">Iron</keyword>
<dbReference type="RefSeq" id="WP_345644746.1">
    <property type="nucleotide sequence ID" value="NZ_BAABEP010000011.1"/>
</dbReference>
<comment type="similarity">
    <text evidence="1 2">Belongs to the cytochrome P450 family.</text>
</comment>
<dbReference type="SUPFAM" id="SSF48264">
    <property type="entry name" value="Cytochrome P450"/>
    <property type="match status" value="1"/>
</dbReference>
<dbReference type="Proteomes" id="UP001499884">
    <property type="component" value="Unassembled WGS sequence"/>
</dbReference>
<dbReference type="Pfam" id="PF00067">
    <property type="entry name" value="p450"/>
    <property type="match status" value="1"/>
</dbReference>
<keyword evidence="4" id="KW-1185">Reference proteome</keyword>
<dbReference type="EMBL" id="BAABEP010000011">
    <property type="protein sequence ID" value="GAA3723845.1"/>
    <property type="molecule type" value="Genomic_DNA"/>
</dbReference>
<protein>
    <submittedName>
        <fullName evidence="3">Cytochrome P450</fullName>
    </submittedName>
</protein>
<gene>
    <name evidence="3" type="ORF">GCM10023082_22440</name>
</gene>